<gene>
    <name evidence="9" type="ORF">SAMN02746091_00087</name>
</gene>
<sequence length="243" mass="25754">MESRLYITLFATFCCMVGTSLGGALTVLFRKTNNMVLSAVMGIAGGLMLSVVTFDLIPEAILMADLEVVLIGIIFGVIFISLLDIFLPYSNFVKKYGKGIKVALLLALGLAAHNFPEGLAIGSGFRGSSILGYKIAFVIALHDIPEGAAVAAPLLSSRLSKLKIILFTAITALPTAIGAYIGAYIGEIQKSFIAASLGFASGTMLYIVCGELIPESKENYRGLFSTLSIIIGFIIGFILINII</sequence>
<evidence type="ECO:0000256" key="1">
    <source>
        <dbReference type="ARBA" id="ARBA00004651"/>
    </source>
</evidence>
<dbReference type="PANTHER" id="PTHR11040">
    <property type="entry name" value="ZINC/IRON TRANSPORTER"/>
    <property type="match status" value="1"/>
</dbReference>
<proteinExistence type="inferred from homology"/>
<evidence type="ECO:0000256" key="8">
    <source>
        <dbReference type="SAM" id="Phobius"/>
    </source>
</evidence>
<evidence type="ECO:0000313" key="9">
    <source>
        <dbReference type="EMBL" id="SHE29114.1"/>
    </source>
</evidence>
<evidence type="ECO:0000256" key="4">
    <source>
        <dbReference type="ARBA" id="ARBA00022692"/>
    </source>
</evidence>
<feature type="transmembrane region" description="Helical" evidence="8">
    <location>
        <begin position="222"/>
        <end position="242"/>
    </location>
</feature>
<dbReference type="RefSeq" id="WP_035165728.1">
    <property type="nucleotide sequence ID" value="NZ_FQVG01000001.1"/>
</dbReference>
<dbReference type="Proteomes" id="UP000184423">
    <property type="component" value="Unassembled WGS sequence"/>
</dbReference>
<organism evidence="9 10">
    <name type="scientific">Caloramator proteoclasticus DSM 10124</name>
    <dbReference type="NCBI Taxonomy" id="1121262"/>
    <lineage>
        <taxon>Bacteria</taxon>
        <taxon>Bacillati</taxon>
        <taxon>Bacillota</taxon>
        <taxon>Clostridia</taxon>
        <taxon>Eubacteriales</taxon>
        <taxon>Clostridiaceae</taxon>
        <taxon>Caloramator</taxon>
    </lineage>
</organism>
<reference evidence="10" key="1">
    <citation type="submission" date="2016-11" db="EMBL/GenBank/DDBJ databases">
        <authorList>
            <person name="Varghese N."/>
            <person name="Submissions S."/>
        </authorList>
    </citation>
    <scope>NUCLEOTIDE SEQUENCE [LARGE SCALE GENOMIC DNA]</scope>
    <source>
        <strain evidence="10">DSM 10124</strain>
    </source>
</reference>
<feature type="transmembrane region" description="Helical" evidence="8">
    <location>
        <begin position="36"/>
        <end position="57"/>
    </location>
</feature>
<keyword evidence="5" id="KW-0862">Zinc</keyword>
<dbReference type="EMBL" id="FQVG01000001">
    <property type="protein sequence ID" value="SHE29114.1"/>
    <property type="molecule type" value="Genomic_DNA"/>
</dbReference>
<feature type="transmembrane region" description="Helical" evidence="8">
    <location>
        <begin position="6"/>
        <end position="29"/>
    </location>
</feature>
<evidence type="ECO:0000313" key="10">
    <source>
        <dbReference type="Proteomes" id="UP000184423"/>
    </source>
</evidence>
<protein>
    <submittedName>
        <fullName evidence="9">Zinc transporter, ZIP family</fullName>
    </submittedName>
</protein>
<feature type="transmembrane region" description="Helical" evidence="8">
    <location>
        <begin position="191"/>
        <end position="210"/>
    </location>
</feature>
<comment type="similarity">
    <text evidence="2">Belongs to the ZIP transporter (TC 2.A.5) family.</text>
</comment>
<evidence type="ECO:0000256" key="6">
    <source>
        <dbReference type="ARBA" id="ARBA00022989"/>
    </source>
</evidence>
<keyword evidence="4 8" id="KW-0812">Transmembrane</keyword>
<evidence type="ECO:0000256" key="7">
    <source>
        <dbReference type="ARBA" id="ARBA00023136"/>
    </source>
</evidence>
<comment type="subcellular location">
    <subcellularLocation>
        <location evidence="1">Cell membrane</location>
        <topology evidence="1">Multi-pass membrane protein</topology>
    </subcellularLocation>
</comment>
<dbReference type="AlphaFoldDB" id="A0A1M4SA62"/>
<accession>A0A1M4SA62</accession>
<evidence type="ECO:0000256" key="3">
    <source>
        <dbReference type="ARBA" id="ARBA00022475"/>
    </source>
</evidence>
<feature type="transmembrane region" description="Helical" evidence="8">
    <location>
        <begin position="69"/>
        <end position="87"/>
    </location>
</feature>
<feature type="transmembrane region" description="Helical" evidence="8">
    <location>
        <begin position="99"/>
        <end position="115"/>
    </location>
</feature>
<name>A0A1M4SA62_9CLOT</name>
<keyword evidence="6 8" id="KW-1133">Transmembrane helix</keyword>
<dbReference type="PANTHER" id="PTHR11040:SF211">
    <property type="entry name" value="ZINC TRANSPORTER ZIP11"/>
    <property type="match status" value="1"/>
</dbReference>
<dbReference type="GO" id="GO:0005886">
    <property type="term" value="C:plasma membrane"/>
    <property type="evidence" value="ECO:0007669"/>
    <property type="project" value="UniProtKB-SubCell"/>
</dbReference>
<dbReference type="GO" id="GO:0005385">
    <property type="term" value="F:zinc ion transmembrane transporter activity"/>
    <property type="evidence" value="ECO:0007669"/>
    <property type="project" value="TreeGrafter"/>
</dbReference>
<feature type="transmembrane region" description="Helical" evidence="8">
    <location>
        <begin position="164"/>
        <end position="185"/>
    </location>
</feature>
<dbReference type="Pfam" id="PF02535">
    <property type="entry name" value="Zip"/>
    <property type="match status" value="1"/>
</dbReference>
<feature type="transmembrane region" description="Helical" evidence="8">
    <location>
        <begin position="135"/>
        <end position="155"/>
    </location>
</feature>
<evidence type="ECO:0000256" key="5">
    <source>
        <dbReference type="ARBA" id="ARBA00022833"/>
    </source>
</evidence>
<evidence type="ECO:0000256" key="2">
    <source>
        <dbReference type="ARBA" id="ARBA00006939"/>
    </source>
</evidence>
<keyword evidence="3" id="KW-1003">Cell membrane</keyword>
<keyword evidence="7 8" id="KW-0472">Membrane</keyword>
<keyword evidence="10" id="KW-1185">Reference proteome</keyword>
<dbReference type="InterPro" id="IPR003689">
    <property type="entry name" value="ZIP"/>
</dbReference>